<protein>
    <submittedName>
        <fullName evidence="2">Uncharacterized protein</fullName>
    </submittedName>
</protein>
<accession>A0ABW7DP47</accession>
<dbReference type="EMBL" id="JBIEKR010000006">
    <property type="protein sequence ID" value="MFG6273133.1"/>
    <property type="molecule type" value="Genomic_DNA"/>
</dbReference>
<organism evidence="2 3">
    <name type="scientific">Megasphaera hexanoica</name>
    <dbReference type="NCBI Taxonomy" id="1675036"/>
    <lineage>
        <taxon>Bacteria</taxon>
        <taxon>Bacillati</taxon>
        <taxon>Bacillota</taxon>
        <taxon>Negativicutes</taxon>
        <taxon>Veillonellales</taxon>
        <taxon>Veillonellaceae</taxon>
        <taxon>Megasphaera</taxon>
    </lineage>
</organism>
<reference evidence="2 3" key="1">
    <citation type="submission" date="2024-10" db="EMBL/GenBank/DDBJ databases">
        <authorList>
            <person name="Sang B.-I."/>
            <person name="Prabhaharan D."/>
        </authorList>
    </citation>
    <scope>NUCLEOTIDE SEQUENCE [LARGE SCALE GENOMIC DNA]</scope>
    <source>
        <strain evidence="2 3">MH</strain>
    </source>
</reference>
<evidence type="ECO:0000313" key="2">
    <source>
        <dbReference type="EMBL" id="MFG6273133.1"/>
    </source>
</evidence>
<comment type="caution">
    <text evidence="2">The sequence shown here is derived from an EMBL/GenBank/DDBJ whole genome shotgun (WGS) entry which is preliminary data.</text>
</comment>
<evidence type="ECO:0000256" key="1">
    <source>
        <dbReference type="SAM" id="Phobius"/>
    </source>
</evidence>
<name>A0ABW7DP47_9FIRM</name>
<dbReference type="RefSeq" id="WP_113856160.1">
    <property type="nucleotide sequence ID" value="NZ_CP011940.1"/>
</dbReference>
<keyword evidence="3" id="KW-1185">Reference proteome</keyword>
<sequence>MTQNDVKKLILLFDGNKLPYSKLHQTMPCISDDDVLSLMGRLSSNTRLFTVSSNAATDDIRRHGFKPGDVFTLTEEGEELLHIVQKDKHLTDLAEQSLSEAKKATLYAQLAVLLSVVSIAISVLMG</sequence>
<evidence type="ECO:0000313" key="3">
    <source>
        <dbReference type="Proteomes" id="UP001605989"/>
    </source>
</evidence>
<feature type="transmembrane region" description="Helical" evidence="1">
    <location>
        <begin position="106"/>
        <end position="125"/>
    </location>
</feature>
<keyword evidence="1" id="KW-0812">Transmembrane</keyword>
<keyword evidence="1" id="KW-1133">Transmembrane helix</keyword>
<gene>
    <name evidence="2" type="ORF">ACGTZG_08010</name>
</gene>
<keyword evidence="1" id="KW-0472">Membrane</keyword>
<dbReference type="Proteomes" id="UP001605989">
    <property type="component" value="Unassembled WGS sequence"/>
</dbReference>
<proteinExistence type="predicted"/>